<dbReference type="Proteomes" id="UP001286313">
    <property type="component" value="Unassembled WGS sequence"/>
</dbReference>
<keyword evidence="2" id="KW-1185">Reference proteome</keyword>
<reference evidence="1" key="1">
    <citation type="submission" date="2023-10" db="EMBL/GenBank/DDBJ databases">
        <title>Genome assemblies of two species of porcelain crab, Petrolisthes cinctipes and Petrolisthes manimaculis (Anomura: Porcellanidae).</title>
        <authorList>
            <person name="Angst P."/>
        </authorList>
    </citation>
    <scope>NUCLEOTIDE SEQUENCE</scope>
    <source>
        <strain evidence="1">PB745_01</strain>
        <tissue evidence="1">Gill</tissue>
    </source>
</reference>
<dbReference type="GO" id="GO:0031902">
    <property type="term" value="C:late endosome membrane"/>
    <property type="evidence" value="ECO:0007669"/>
    <property type="project" value="TreeGrafter"/>
</dbReference>
<name>A0AAE1ENQ5_PETCI</name>
<sequence>MCLANRSDLVPWDIRASILGPLPADHPQMLNLLRASYLHSPSLLPYNLSTDPAYIKTESLDPALIFIHKTVVKFFKEQLGGFFVEAGAYDGEKGSNTLWLEKHQNWTGLLVEPNPYSFQKLVHKQRKAWASNTCLSPHPYPIQQVLVSVCLVSRSDLVPWDILARVLGPLPADHPQVLAVLRASYLQPPSLLPYNLSTDPIYVKLVHLGSWGFIYNYTAKFFREQRGGFFVEAGALDGEKSSNTLWLEKHLNWTGLILEPNPYSFQKLVHKQRKAWASNTCLSPHPYPIQQVLVSVSLNDKFNNKILQSGLTNRGASFLLGYELDAEIQRRTMKKSDILYESTQCFPLASYLFALNVTTVDFFIP</sequence>
<dbReference type="EMBL" id="JAWQEG010005195">
    <property type="protein sequence ID" value="KAK3858839.1"/>
    <property type="molecule type" value="Genomic_DNA"/>
</dbReference>
<dbReference type="GO" id="GO:0005789">
    <property type="term" value="C:endoplasmic reticulum membrane"/>
    <property type="evidence" value="ECO:0007669"/>
    <property type="project" value="TreeGrafter"/>
</dbReference>
<dbReference type="GO" id="GO:0016197">
    <property type="term" value="P:endosomal transport"/>
    <property type="evidence" value="ECO:0007669"/>
    <property type="project" value="TreeGrafter"/>
</dbReference>
<dbReference type="InterPro" id="IPR053202">
    <property type="entry name" value="EGF_Rcpt_Signaling_Reg"/>
</dbReference>
<dbReference type="PANTHER" id="PTHR34009:SF2">
    <property type="entry name" value="PROTEIN STAR"/>
    <property type="match status" value="1"/>
</dbReference>
<dbReference type="PANTHER" id="PTHR34009">
    <property type="entry name" value="PROTEIN STAR"/>
    <property type="match status" value="1"/>
</dbReference>
<evidence type="ECO:0000313" key="2">
    <source>
        <dbReference type="Proteomes" id="UP001286313"/>
    </source>
</evidence>
<organism evidence="1 2">
    <name type="scientific">Petrolisthes cinctipes</name>
    <name type="common">Flat porcelain crab</name>
    <dbReference type="NCBI Taxonomy" id="88211"/>
    <lineage>
        <taxon>Eukaryota</taxon>
        <taxon>Metazoa</taxon>
        <taxon>Ecdysozoa</taxon>
        <taxon>Arthropoda</taxon>
        <taxon>Crustacea</taxon>
        <taxon>Multicrustacea</taxon>
        <taxon>Malacostraca</taxon>
        <taxon>Eumalacostraca</taxon>
        <taxon>Eucarida</taxon>
        <taxon>Decapoda</taxon>
        <taxon>Pleocyemata</taxon>
        <taxon>Anomura</taxon>
        <taxon>Galatheoidea</taxon>
        <taxon>Porcellanidae</taxon>
        <taxon>Petrolisthes</taxon>
    </lineage>
</organism>
<dbReference type="GO" id="GO:0005794">
    <property type="term" value="C:Golgi apparatus"/>
    <property type="evidence" value="ECO:0007669"/>
    <property type="project" value="TreeGrafter"/>
</dbReference>
<dbReference type="GO" id="GO:0005886">
    <property type="term" value="C:plasma membrane"/>
    <property type="evidence" value="ECO:0007669"/>
    <property type="project" value="TreeGrafter"/>
</dbReference>
<dbReference type="GO" id="GO:0006888">
    <property type="term" value="P:endoplasmic reticulum to Golgi vesicle-mediated transport"/>
    <property type="evidence" value="ECO:0007669"/>
    <property type="project" value="TreeGrafter"/>
</dbReference>
<proteinExistence type="predicted"/>
<protein>
    <recommendedName>
        <fullName evidence="3">Protein Star</fullName>
    </recommendedName>
</protein>
<accession>A0AAE1ENQ5</accession>
<comment type="caution">
    <text evidence="1">The sequence shown here is derived from an EMBL/GenBank/DDBJ whole genome shotgun (WGS) entry which is preliminary data.</text>
</comment>
<evidence type="ECO:0000313" key="1">
    <source>
        <dbReference type="EMBL" id="KAK3858839.1"/>
    </source>
</evidence>
<gene>
    <name evidence="1" type="ORF">Pcinc_034994</name>
</gene>
<evidence type="ECO:0008006" key="3">
    <source>
        <dbReference type="Google" id="ProtNLM"/>
    </source>
</evidence>
<dbReference type="AlphaFoldDB" id="A0AAE1ENQ5"/>